<dbReference type="Pfam" id="PF10328">
    <property type="entry name" value="7TM_GPCR_Srx"/>
    <property type="match status" value="1"/>
</dbReference>
<sequence>MEQHSMDIVVASTWLTILVYAVIANVLLVILIISSTETRTLTRYTYVDVVINAVVLIITVTSYAAVLNKIRTFRGQSQQHVNDAQSANKQNSRLEIRLLIQFLAGSLIYLLTWITWQWLPRLSPSKWMFFVMMSFSFSNNAMNPTIYLICNKSLREKLRHLLGCRWHKWHKTTMTILTRTSQTGRS</sequence>
<gene>
    <name evidence="3" type="ORF">CYNAS_LOCUS14672</name>
</gene>
<keyword evidence="1" id="KW-0812">Transmembrane</keyword>
<evidence type="ECO:0000313" key="3">
    <source>
        <dbReference type="EMBL" id="CAJ0602689.1"/>
    </source>
</evidence>
<accession>A0AA36M7Z7</accession>
<feature type="transmembrane region" description="Helical" evidence="1">
    <location>
        <begin position="128"/>
        <end position="150"/>
    </location>
</feature>
<dbReference type="Proteomes" id="UP001176961">
    <property type="component" value="Unassembled WGS sequence"/>
</dbReference>
<organism evidence="3 4">
    <name type="scientific">Cylicocyclus nassatus</name>
    <name type="common">Nematode worm</name>
    <dbReference type="NCBI Taxonomy" id="53992"/>
    <lineage>
        <taxon>Eukaryota</taxon>
        <taxon>Metazoa</taxon>
        <taxon>Ecdysozoa</taxon>
        <taxon>Nematoda</taxon>
        <taxon>Chromadorea</taxon>
        <taxon>Rhabditida</taxon>
        <taxon>Rhabditina</taxon>
        <taxon>Rhabditomorpha</taxon>
        <taxon>Strongyloidea</taxon>
        <taxon>Strongylidae</taxon>
        <taxon>Cylicocyclus</taxon>
    </lineage>
</organism>
<proteinExistence type="predicted"/>
<evidence type="ECO:0000259" key="2">
    <source>
        <dbReference type="Pfam" id="PF10328"/>
    </source>
</evidence>
<comment type="caution">
    <text evidence="3">The sequence shown here is derived from an EMBL/GenBank/DDBJ whole genome shotgun (WGS) entry which is preliminary data.</text>
</comment>
<keyword evidence="4" id="KW-1185">Reference proteome</keyword>
<feature type="transmembrane region" description="Helical" evidence="1">
    <location>
        <begin position="12"/>
        <end position="33"/>
    </location>
</feature>
<dbReference type="EMBL" id="CATQJL010000305">
    <property type="protein sequence ID" value="CAJ0602689.1"/>
    <property type="molecule type" value="Genomic_DNA"/>
</dbReference>
<evidence type="ECO:0000313" key="4">
    <source>
        <dbReference type="Proteomes" id="UP001176961"/>
    </source>
</evidence>
<feature type="domain" description="7TM GPCR serpentine receptor class x (Srx)" evidence="2">
    <location>
        <begin position="44"/>
        <end position="142"/>
    </location>
</feature>
<keyword evidence="1" id="KW-0472">Membrane</keyword>
<keyword evidence="1" id="KW-1133">Transmembrane helix</keyword>
<dbReference type="SUPFAM" id="SSF81321">
    <property type="entry name" value="Family A G protein-coupled receptor-like"/>
    <property type="match status" value="1"/>
</dbReference>
<dbReference type="Gene3D" id="1.20.1070.10">
    <property type="entry name" value="Rhodopsin 7-helix transmembrane proteins"/>
    <property type="match status" value="1"/>
</dbReference>
<evidence type="ECO:0000256" key="1">
    <source>
        <dbReference type="SAM" id="Phobius"/>
    </source>
</evidence>
<feature type="transmembrane region" description="Helical" evidence="1">
    <location>
        <begin position="98"/>
        <end position="116"/>
    </location>
</feature>
<dbReference type="InterPro" id="IPR019430">
    <property type="entry name" value="7TM_GPCR_serpentine_rcpt_Srx"/>
</dbReference>
<name>A0AA36M7Z7_CYLNA</name>
<reference evidence="3" key="1">
    <citation type="submission" date="2023-07" db="EMBL/GenBank/DDBJ databases">
        <authorList>
            <consortium name="CYATHOMIX"/>
        </authorList>
    </citation>
    <scope>NUCLEOTIDE SEQUENCE</scope>
    <source>
        <strain evidence="3">N/A</strain>
    </source>
</reference>
<protein>
    <recommendedName>
        <fullName evidence="2">7TM GPCR serpentine receptor class x (Srx) domain-containing protein</fullName>
    </recommendedName>
</protein>
<dbReference type="PANTHER" id="PTHR22718:SF34">
    <property type="entry name" value="G-PROTEIN COUPLED RECEPTORS FAMILY 1 PROFILE DOMAIN-CONTAINING PROTEIN"/>
    <property type="match status" value="1"/>
</dbReference>
<dbReference type="PANTHER" id="PTHR22718">
    <property type="entry name" value="SERPENTINE RECEPTOR, CLASS X"/>
    <property type="match status" value="1"/>
</dbReference>
<feature type="transmembrane region" description="Helical" evidence="1">
    <location>
        <begin position="45"/>
        <end position="66"/>
    </location>
</feature>
<dbReference type="AlphaFoldDB" id="A0AA36M7Z7"/>